<name>A0A9D4S0X3_DREPO</name>
<dbReference type="EMBL" id="JAIWYP010000001">
    <property type="protein sequence ID" value="KAH3886380.1"/>
    <property type="molecule type" value="Genomic_DNA"/>
</dbReference>
<evidence type="ECO:0000313" key="1">
    <source>
        <dbReference type="EMBL" id="KAH3886380.1"/>
    </source>
</evidence>
<dbReference type="Proteomes" id="UP000828390">
    <property type="component" value="Unassembled WGS sequence"/>
</dbReference>
<gene>
    <name evidence="1" type="ORF">DPMN_010385</name>
</gene>
<reference evidence="1" key="1">
    <citation type="journal article" date="2019" name="bioRxiv">
        <title>The Genome of the Zebra Mussel, Dreissena polymorpha: A Resource for Invasive Species Research.</title>
        <authorList>
            <person name="McCartney M.A."/>
            <person name="Auch B."/>
            <person name="Kono T."/>
            <person name="Mallez S."/>
            <person name="Zhang Y."/>
            <person name="Obille A."/>
            <person name="Becker A."/>
            <person name="Abrahante J.E."/>
            <person name="Garbe J."/>
            <person name="Badalamenti J.P."/>
            <person name="Herman A."/>
            <person name="Mangelson H."/>
            <person name="Liachko I."/>
            <person name="Sullivan S."/>
            <person name="Sone E.D."/>
            <person name="Koren S."/>
            <person name="Silverstein K.A.T."/>
            <person name="Beckman K.B."/>
            <person name="Gohl D.M."/>
        </authorList>
    </citation>
    <scope>NUCLEOTIDE SEQUENCE</scope>
    <source>
        <strain evidence="1">Duluth1</strain>
        <tissue evidence="1">Whole animal</tissue>
    </source>
</reference>
<organism evidence="1 2">
    <name type="scientific">Dreissena polymorpha</name>
    <name type="common">Zebra mussel</name>
    <name type="synonym">Mytilus polymorpha</name>
    <dbReference type="NCBI Taxonomy" id="45954"/>
    <lineage>
        <taxon>Eukaryota</taxon>
        <taxon>Metazoa</taxon>
        <taxon>Spiralia</taxon>
        <taxon>Lophotrochozoa</taxon>
        <taxon>Mollusca</taxon>
        <taxon>Bivalvia</taxon>
        <taxon>Autobranchia</taxon>
        <taxon>Heteroconchia</taxon>
        <taxon>Euheterodonta</taxon>
        <taxon>Imparidentia</taxon>
        <taxon>Neoheterodontei</taxon>
        <taxon>Myida</taxon>
        <taxon>Dreissenoidea</taxon>
        <taxon>Dreissenidae</taxon>
        <taxon>Dreissena</taxon>
    </lineage>
</organism>
<protein>
    <submittedName>
        <fullName evidence="1">Uncharacterized protein</fullName>
    </submittedName>
</protein>
<reference evidence="1" key="2">
    <citation type="submission" date="2020-11" db="EMBL/GenBank/DDBJ databases">
        <authorList>
            <person name="McCartney M.A."/>
            <person name="Auch B."/>
            <person name="Kono T."/>
            <person name="Mallez S."/>
            <person name="Becker A."/>
            <person name="Gohl D.M."/>
            <person name="Silverstein K.A.T."/>
            <person name="Koren S."/>
            <person name="Bechman K.B."/>
            <person name="Herman A."/>
            <person name="Abrahante J.E."/>
            <person name="Garbe J."/>
        </authorList>
    </citation>
    <scope>NUCLEOTIDE SEQUENCE</scope>
    <source>
        <strain evidence="1">Duluth1</strain>
        <tissue evidence="1">Whole animal</tissue>
    </source>
</reference>
<comment type="caution">
    <text evidence="1">The sequence shown here is derived from an EMBL/GenBank/DDBJ whole genome shotgun (WGS) entry which is preliminary data.</text>
</comment>
<keyword evidence="2" id="KW-1185">Reference proteome</keyword>
<sequence>MAIMALKRSPVFKVHQYWNMLPGNQIQIGPGKCQDKRAKMALVRSPERSRFI</sequence>
<accession>A0A9D4S0X3</accession>
<dbReference type="AlphaFoldDB" id="A0A9D4S0X3"/>
<evidence type="ECO:0000313" key="2">
    <source>
        <dbReference type="Proteomes" id="UP000828390"/>
    </source>
</evidence>
<proteinExistence type="predicted"/>